<keyword evidence="6 8" id="KW-0472">Membrane</keyword>
<evidence type="ECO:0000313" key="11">
    <source>
        <dbReference type="EMBL" id="WPH03412.1"/>
    </source>
</evidence>
<dbReference type="PANTHER" id="PTHR47797:SF1">
    <property type="entry name" value="CYTOCHROME B561 DOMAIN-CONTAINING PROTEIN-RELATED"/>
    <property type="match status" value="1"/>
</dbReference>
<evidence type="ECO:0000256" key="5">
    <source>
        <dbReference type="ARBA" id="ARBA00022989"/>
    </source>
</evidence>
<evidence type="ECO:0000259" key="10">
    <source>
        <dbReference type="SMART" id="SM00665"/>
    </source>
</evidence>
<protein>
    <recommendedName>
        <fullName evidence="10">Cytochrome b561 domain-containing protein</fullName>
    </recommendedName>
</protein>
<accession>A0AAQ3M9C9</accession>
<gene>
    <name evidence="11" type="ORF">R9X50_00629200</name>
</gene>
<dbReference type="CDD" id="cd08760">
    <property type="entry name" value="Cyt_b561_FRRS1_like"/>
    <property type="match status" value="1"/>
</dbReference>
<evidence type="ECO:0000256" key="9">
    <source>
        <dbReference type="SAM" id="SignalP"/>
    </source>
</evidence>
<name>A0AAQ3M9C9_9PEZI</name>
<evidence type="ECO:0000256" key="3">
    <source>
        <dbReference type="ARBA" id="ARBA00022692"/>
    </source>
</evidence>
<dbReference type="SMART" id="SM00665">
    <property type="entry name" value="B561"/>
    <property type="match status" value="1"/>
</dbReference>
<evidence type="ECO:0000256" key="7">
    <source>
        <dbReference type="SAM" id="MobiDB-lite"/>
    </source>
</evidence>
<feature type="signal peptide" evidence="9">
    <location>
        <begin position="1"/>
        <end position="18"/>
    </location>
</feature>
<keyword evidence="9" id="KW-0732">Signal</keyword>
<feature type="region of interest" description="Disordered" evidence="7">
    <location>
        <begin position="198"/>
        <end position="261"/>
    </location>
</feature>
<organism evidence="11 12">
    <name type="scientific">Acrodontium crateriforme</name>
    <dbReference type="NCBI Taxonomy" id="150365"/>
    <lineage>
        <taxon>Eukaryota</taxon>
        <taxon>Fungi</taxon>
        <taxon>Dikarya</taxon>
        <taxon>Ascomycota</taxon>
        <taxon>Pezizomycotina</taxon>
        <taxon>Dothideomycetes</taxon>
        <taxon>Dothideomycetidae</taxon>
        <taxon>Mycosphaerellales</taxon>
        <taxon>Teratosphaeriaceae</taxon>
        <taxon>Acrodontium</taxon>
    </lineage>
</organism>
<dbReference type="InterPro" id="IPR027469">
    <property type="entry name" value="Cation_efflux_TMD_sf"/>
</dbReference>
<keyword evidence="5 8" id="KW-1133">Transmembrane helix</keyword>
<evidence type="ECO:0000313" key="12">
    <source>
        <dbReference type="Proteomes" id="UP001303373"/>
    </source>
</evidence>
<reference evidence="11 12" key="1">
    <citation type="submission" date="2023-11" db="EMBL/GenBank/DDBJ databases">
        <title>An acidophilic fungus is an integral part of prey digestion in a carnivorous sundew plant.</title>
        <authorList>
            <person name="Tsai I.J."/>
        </authorList>
    </citation>
    <scope>NUCLEOTIDE SEQUENCE [LARGE SCALE GENOMIC DNA]</scope>
    <source>
        <strain evidence="11">169a</strain>
    </source>
</reference>
<feature type="transmembrane region" description="Helical" evidence="8">
    <location>
        <begin position="69"/>
        <end position="88"/>
    </location>
</feature>
<feature type="transmembrane region" description="Helical" evidence="8">
    <location>
        <begin position="168"/>
        <end position="192"/>
    </location>
</feature>
<dbReference type="Pfam" id="PF03188">
    <property type="entry name" value="Cytochrom_B561"/>
    <property type="match status" value="1"/>
</dbReference>
<keyword evidence="4" id="KW-0249">Electron transport</keyword>
<dbReference type="GO" id="GO:0016020">
    <property type="term" value="C:membrane"/>
    <property type="evidence" value="ECO:0007669"/>
    <property type="project" value="UniProtKB-SubCell"/>
</dbReference>
<sequence length="261" mass="27956">MRFVKLLSLTTFAVVANAQLDNTGNALDADVKSDHRRFLHGAFMCLAFLIVFPFGAVSRRCLKNSSVHAIAQIVGLVLAIAGASVGIACTVRDKNGHFSAPHQIIGFLIIAALICQLILAITNRRIVKRTNSPTVVGKIHKFLGWGIILLGVVNGGVGLKFADETFLLAPYVGIVVALLVIFGSVLFCAICLRRRDASKSNEPDGYQQPQFGPGQSNGHPAPPPYAPYPYQGAQDVPLQPYAGPQNGIQRPTHSNGPYFAA</sequence>
<feature type="transmembrane region" description="Helical" evidence="8">
    <location>
        <begin position="100"/>
        <end position="121"/>
    </location>
</feature>
<keyword evidence="2" id="KW-0813">Transport</keyword>
<feature type="compositionally biased region" description="Polar residues" evidence="7">
    <location>
        <begin position="207"/>
        <end position="218"/>
    </location>
</feature>
<evidence type="ECO:0000256" key="8">
    <source>
        <dbReference type="SAM" id="Phobius"/>
    </source>
</evidence>
<dbReference type="Gene3D" id="1.20.120.1770">
    <property type="match status" value="1"/>
</dbReference>
<dbReference type="InterPro" id="IPR006593">
    <property type="entry name" value="Cyt_b561/ferric_Rdtase_TM"/>
</dbReference>
<keyword evidence="3 8" id="KW-0812">Transmembrane</keyword>
<evidence type="ECO:0000256" key="1">
    <source>
        <dbReference type="ARBA" id="ARBA00004141"/>
    </source>
</evidence>
<evidence type="ECO:0000256" key="6">
    <source>
        <dbReference type="ARBA" id="ARBA00023136"/>
    </source>
</evidence>
<feature type="chain" id="PRO_5042872596" description="Cytochrome b561 domain-containing protein" evidence="9">
    <location>
        <begin position="19"/>
        <end position="261"/>
    </location>
</feature>
<keyword evidence="12" id="KW-1185">Reference proteome</keyword>
<feature type="domain" description="Cytochrome b561" evidence="10">
    <location>
        <begin position="39"/>
        <end position="159"/>
    </location>
</feature>
<evidence type="ECO:0000256" key="4">
    <source>
        <dbReference type="ARBA" id="ARBA00022982"/>
    </source>
</evidence>
<comment type="subcellular location">
    <subcellularLocation>
        <location evidence="1">Membrane</location>
        <topology evidence="1">Multi-pass membrane protein</topology>
    </subcellularLocation>
</comment>
<dbReference type="AlphaFoldDB" id="A0AAQ3M9C9"/>
<evidence type="ECO:0000256" key="2">
    <source>
        <dbReference type="ARBA" id="ARBA00022448"/>
    </source>
</evidence>
<dbReference type="SUPFAM" id="SSF161111">
    <property type="entry name" value="Cation efflux protein transmembrane domain-like"/>
    <property type="match status" value="1"/>
</dbReference>
<feature type="transmembrane region" description="Helical" evidence="8">
    <location>
        <begin position="38"/>
        <end position="57"/>
    </location>
</feature>
<proteinExistence type="predicted"/>
<dbReference type="EMBL" id="CP138589">
    <property type="protein sequence ID" value="WPH03412.1"/>
    <property type="molecule type" value="Genomic_DNA"/>
</dbReference>
<dbReference type="PANTHER" id="PTHR47797">
    <property type="entry name" value="DEHYDROGENASE, PUTATIVE (AFU_ORTHOLOGUE AFUA_8G05805)-RELATED"/>
    <property type="match status" value="1"/>
</dbReference>
<dbReference type="Proteomes" id="UP001303373">
    <property type="component" value="Chromosome 10"/>
</dbReference>
<feature type="transmembrane region" description="Helical" evidence="8">
    <location>
        <begin position="142"/>
        <end position="162"/>
    </location>
</feature>
<feature type="compositionally biased region" description="Polar residues" evidence="7">
    <location>
        <begin position="246"/>
        <end position="255"/>
    </location>
</feature>